<dbReference type="InterPro" id="IPR036721">
    <property type="entry name" value="RCK_C_sf"/>
</dbReference>
<evidence type="ECO:0000313" key="4">
    <source>
        <dbReference type="Proteomes" id="UP001205867"/>
    </source>
</evidence>
<dbReference type="Pfam" id="PF02080">
    <property type="entry name" value="TrkA_C"/>
    <property type="match status" value="1"/>
</dbReference>
<dbReference type="PROSITE" id="PS51201">
    <property type="entry name" value="RCK_N"/>
    <property type="match status" value="1"/>
</dbReference>
<dbReference type="Gene3D" id="3.30.70.1450">
    <property type="entry name" value="Regulator of K+ conductance, C-terminal domain"/>
    <property type="match status" value="1"/>
</dbReference>
<dbReference type="InterPro" id="IPR036291">
    <property type="entry name" value="NAD(P)-bd_dom_sf"/>
</dbReference>
<dbReference type="InterPro" id="IPR050721">
    <property type="entry name" value="Trk_Ktr_HKT_K-transport"/>
</dbReference>
<dbReference type="InterPro" id="IPR006037">
    <property type="entry name" value="RCK_C"/>
</dbReference>
<dbReference type="PANTHER" id="PTHR43833">
    <property type="entry name" value="POTASSIUM CHANNEL PROTEIN 2-RELATED-RELATED"/>
    <property type="match status" value="1"/>
</dbReference>
<dbReference type="Proteomes" id="UP001205867">
    <property type="component" value="Unassembled WGS sequence"/>
</dbReference>
<comment type="caution">
    <text evidence="3">The sequence shown here is derived from an EMBL/GenBank/DDBJ whole genome shotgun (WGS) entry which is preliminary data.</text>
</comment>
<sequence>MADLTRSLFAPRRGDRPTVAVLGLGRFGSGVALELMESDCHVLGVDADPGAVQALNGRLTHVVRADSTDEEAMRQLSVHEMDHVVVAIGGDLADSILTASLMRRFGTHQLWAKANDDRHGEILRQLGVEHVVHPERDMGRRVAHLVSTSFQDFVEVEPGLAMVRATPPSRLLGRDLRATGLAGERGMRVVAVRSRGTWLYPPSHYVLEPEDTILLVGPTRDVERFLARD</sequence>
<dbReference type="PROSITE" id="PS51202">
    <property type="entry name" value="RCK_C"/>
    <property type="match status" value="1"/>
</dbReference>
<organism evidence="3 4">
    <name type="scientific">Micrococcus luteus</name>
    <name type="common">Micrococcus lysodeikticus</name>
    <dbReference type="NCBI Taxonomy" id="1270"/>
    <lineage>
        <taxon>Bacteria</taxon>
        <taxon>Bacillati</taxon>
        <taxon>Actinomycetota</taxon>
        <taxon>Actinomycetes</taxon>
        <taxon>Micrococcales</taxon>
        <taxon>Micrococcaceae</taxon>
        <taxon>Micrococcus</taxon>
    </lineage>
</organism>
<protein>
    <submittedName>
        <fullName evidence="3">TrkA family potassium uptake protein</fullName>
    </submittedName>
</protein>
<dbReference type="GO" id="GO:0006813">
    <property type="term" value="P:potassium ion transport"/>
    <property type="evidence" value="ECO:0007669"/>
    <property type="project" value="InterPro"/>
</dbReference>
<name>A0AAP3AI10_MICLU</name>
<dbReference type="Pfam" id="PF02254">
    <property type="entry name" value="TrkA_N"/>
    <property type="match status" value="1"/>
</dbReference>
<accession>A0AAP3AI10</accession>
<reference evidence="3" key="1">
    <citation type="submission" date="2023-06" db="EMBL/GenBank/DDBJ databases">
        <title>lsaBGC provides a comprehensive framework for evolutionary analysis of biosynthetic gene clusters within focal taxa.</title>
        <authorList>
            <person name="Salamzade R."/>
            <person name="Sandstrom S."/>
            <person name="Kalan L.R."/>
        </authorList>
    </citation>
    <scope>NUCLEOTIDE SEQUENCE</scope>
    <source>
        <strain evidence="3">P3-SID899</strain>
    </source>
</reference>
<dbReference type="InterPro" id="IPR003148">
    <property type="entry name" value="RCK_N"/>
</dbReference>
<dbReference type="GO" id="GO:0008324">
    <property type="term" value="F:monoatomic cation transmembrane transporter activity"/>
    <property type="evidence" value="ECO:0007669"/>
    <property type="project" value="InterPro"/>
</dbReference>
<feature type="domain" description="RCK C-terminal" evidence="2">
    <location>
        <begin position="148"/>
        <end position="229"/>
    </location>
</feature>
<dbReference type="Gene3D" id="3.40.50.720">
    <property type="entry name" value="NAD(P)-binding Rossmann-like Domain"/>
    <property type="match status" value="1"/>
</dbReference>
<proteinExistence type="predicted"/>
<evidence type="ECO:0000259" key="1">
    <source>
        <dbReference type="PROSITE" id="PS51201"/>
    </source>
</evidence>
<gene>
    <name evidence="3" type="ORF">M3A82_009270</name>
</gene>
<dbReference type="SUPFAM" id="SSF116726">
    <property type="entry name" value="TrkA C-terminal domain-like"/>
    <property type="match status" value="1"/>
</dbReference>
<dbReference type="SUPFAM" id="SSF51735">
    <property type="entry name" value="NAD(P)-binding Rossmann-fold domains"/>
    <property type="match status" value="1"/>
</dbReference>
<dbReference type="PANTHER" id="PTHR43833:SF7">
    <property type="entry name" value="KTR SYSTEM POTASSIUM UPTAKE PROTEIN C"/>
    <property type="match status" value="1"/>
</dbReference>
<dbReference type="RefSeq" id="WP_002854886.1">
    <property type="nucleotide sequence ID" value="NZ_CBDRLD010000007.1"/>
</dbReference>
<evidence type="ECO:0000259" key="2">
    <source>
        <dbReference type="PROSITE" id="PS51202"/>
    </source>
</evidence>
<dbReference type="AlphaFoldDB" id="A0AAP3AI10"/>
<feature type="domain" description="RCK N-terminal" evidence="1">
    <location>
        <begin position="16"/>
        <end position="132"/>
    </location>
</feature>
<evidence type="ECO:0000313" key="3">
    <source>
        <dbReference type="EMBL" id="MCV7629519.1"/>
    </source>
</evidence>
<dbReference type="EMBL" id="JALXKZ020000024">
    <property type="protein sequence ID" value="MCV7629519.1"/>
    <property type="molecule type" value="Genomic_DNA"/>
</dbReference>